<name>A0A6M1PDF3_9BACL</name>
<dbReference type="RefSeq" id="WP_165093793.1">
    <property type="nucleotide sequence ID" value="NZ_JAAKGU010000001.1"/>
</dbReference>
<dbReference type="AlphaFoldDB" id="A0A6M1PDF3"/>
<sequence length="75" mass="8313">MKAKINVIGALMEIEAEGTPQEIAELIRKVNGEERVKYAPVPQWPPFKPEITCADGRINPYVSTLPSSAQYDVRG</sequence>
<comment type="caution">
    <text evidence="1">The sequence shown here is derived from an EMBL/GenBank/DDBJ whole genome shotgun (WGS) entry which is preliminary data.</text>
</comment>
<keyword evidence="2" id="KW-1185">Reference proteome</keyword>
<proteinExistence type="predicted"/>
<evidence type="ECO:0000313" key="2">
    <source>
        <dbReference type="Proteomes" id="UP000480151"/>
    </source>
</evidence>
<organism evidence="1 2">
    <name type="scientific">Paenibacillus apii</name>
    <dbReference type="NCBI Taxonomy" id="1850370"/>
    <lineage>
        <taxon>Bacteria</taxon>
        <taxon>Bacillati</taxon>
        <taxon>Bacillota</taxon>
        <taxon>Bacilli</taxon>
        <taxon>Bacillales</taxon>
        <taxon>Paenibacillaceae</taxon>
        <taxon>Paenibacillus</taxon>
    </lineage>
</organism>
<reference evidence="1 2" key="1">
    <citation type="submission" date="2020-02" db="EMBL/GenBank/DDBJ databases">
        <authorList>
            <person name="Gao J."/>
            <person name="Sun J."/>
        </authorList>
    </citation>
    <scope>NUCLEOTIDE SEQUENCE [LARGE SCALE GENOMIC DNA]</scope>
    <source>
        <strain evidence="1 2">7124</strain>
    </source>
</reference>
<gene>
    <name evidence="1" type="ORF">G5B47_02135</name>
</gene>
<dbReference type="Proteomes" id="UP000480151">
    <property type="component" value="Unassembled WGS sequence"/>
</dbReference>
<accession>A0A6M1PDF3</accession>
<dbReference type="EMBL" id="JAAKGU010000001">
    <property type="protein sequence ID" value="NGM81206.1"/>
    <property type="molecule type" value="Genomic_DNA"/>
</dbReference>
<protein>
    <submittedName>
        <fullName evidence="1">Uncharacterized protein</fullName>
    </submittedName>
</protein>
<evidence type="ECO:0000313" key="1">
    <source>
        <dbReference type="EMBL" id="NGM81206.1"/>
    </source>
</evidence>